<protein>
    <submittedName>
        <fullName evidence="3">Sugar transferase</fullName>
    </submittedName>
</protein>
<organism evidence="3 4">
    <name type="scientific">Adlercreutzia caecimuris</name>
    <dbReference type="NCBI Taxonomy" id="671266"/>
    <lineage>
        <taxon>Bacteria</taxon>
        <taxon>Bacillati</taxon>
        <taxon>Actinomycetota</taxon>
        <taxon>Coriobacteriia</taxon>
        <taxon>Eggerthellales</taxon>
        <taxon>Eggerthellaceae</taxon>
        <taxon>Adlercreutzia</taxon>
    </lineage>
</organism>
<dbReference type="AlphaFoldDB" id="A0A4V3WUN7"/>
<feature type="domain" description="Bacterial sugar transferase" evidence="2">
    <location>
        <begin position="23"/>
        <end position="215"/>
    </location>
</feature>
<comment type="similarity">
    <text evidence="1">Belongs to the bacterial sugar transferase family.</text>
</comment>
<evidence type="ECO:0000256" key="1">
    <source>
        <dbReference type="ARBA" id="ARBA00006464"/>
    </source>
</evidence>
<evidence type="ECO:0000259" key="2">
    <source>
        <dbReference type="Pfam" id="PF02397"/>
    </source>
</evidence>
<reference evidence="3 4" key="1">
    <citation type="submission" date="2019-04" db="EMBL/GenBank/DDBJ databases">
        <title>Microbes associate with the intestines of laboratory mice.</title>
        <authorList>
            <person name="Navarre W."/>
            <person name="Wong E."/>
            <person name="Huang K.C."/>
            <person name="Tropini C."/>
            <person name="Ng K."/>
            <person name="Yu B."/>
        </authorList>
    </citation>
    <scope>NUCLEOTIDE SEQUENCE [LARGE SCALE GENOMIC DNA]</scope>
    <source>
        <strain evidence="3 4">NM80_B27</strain>
    </source>
</reference>
<keyword evidence="3" id="KW-0808">Transferase</keyword>
<dbReference type="Proteomes" id="UP000308978">
    <property type="component" value="Unassembled WGS sequence"/>
</dbReference>
<dbReference type="InterPro" id="IPR003362">
    <property type="entry name" value="Bact_transf"/>
</dbReference>
<comment type="caution">
    <text evidence="3">The sequence shown here is derived from an EMBL/GenBank/DDBJ whole genome shotgun (WGS) entry which is preliminary data.</text>
</comment>
<dbReference type="GO" id="GO:0016780">
    <property type="term" value="F:phosphotransferase activity, for other substituted phosphate groups"/>
    <property type="evidence" value="ECO:0007669"/>
    <property type="project" value="TreeGrafter"/>
</dbReference>
<name>A0A4V3WUN7_9ACTN</name>
<dbReference type="Pfam" id="PF02397">
    <property type="entry name" value="Bac_transf"/>
    <property type="match status" value="1"/>
</dbReference>
<evidence type="ECO:0000313" key="3">
    <source>
        <dbReference type="EMBL" id="THG36527.1"/>
    </source>
</evidence>
<dbReference type="PANTHER" id="PTHR30576:SF0">
    <property type="entry name" value="UNDECAPRENYL-PHOSPHATE N-ACETYLGALACTOSAMINYL 1-PHOSPHATE TRANSFERASE-RELATED"/>
    <property type="match status" value="1"/>
</dbReference>
<dbReference type="EMBL" id="SSTJ01000015">
    <property type="protein sequence ID" value="THG36527.1"/>
    <property type="molecule type" value="Genomic_DNA"/>
</dbReference>
<accession>A0A4V3WUN7</accession>
<gene>
    <name evidence="3" type="ORF">E5986_09700</name>
</gene>
<dbReference type="PANTHER" id="PTHR30576">
    <property type="entry name" value="COLANIC BIOSYNTHESIS UDP-GLUCOSE LIPID CARRIER TRANSFERASE"/>
    <property type="match status" value="1"/>
</dbReference>
<evidence type="ECO:0000313" key="4">
    <source>
        <dbReference type="Proteomes" id="UP000308978"/>
    </source>
</evidence>
<proteinExistence type="inferred from homology"/>
<sequence length="219" mass="24869">MKNAAVRPYYDSLRRKRLQLFMKRCFDVVASAFLLILLSPIFLVLAIAIKFDSPGPVFYRQERVTQYGKRFRIFKFRTMCDLADQMGSAVTTGGDSRITRVGAKIRDYRLDEISQLIDVLRGTMTFVGTRPEVPRYTEKYTDEMMATLLLPAGVTSTASIEFKDEAKMLDSSDNVDKAYVELVLPQKMSYNLEDVLRVGTLHDLSLLVKTIAAVANNKE</sequence>